<dbReference type="PANTHER" id="PTHR40053:SF1">
    <property type="entry name" value="SPORULATION-CONTROL PROTEIN SPO0M"/>
    <property type="match status" value="1"/>
</dbReference>
<evidence type="ECO:0000313" key="2">
    <source>
        <dbReference type="Proteomes" id="UP000292003"/>
    </source>
</evidence>
<name>A0A4Q7J4M5_9PSEU</name>
<dbReference type="RefSeq" id="WP_130477060.1">
    <property type="nucleotide sequence ID" value="NZ_SFCC01000010.1"/>
</dbReference>
<reference evidence="1 2" key="1">
    <citation type="submission" date="2019-02" db="EMBL/GenBank/DDBJ databases">
        <title>Draft genome sequence of Amycolatopsis sp. 8-3EHSu isolated from roots of Suaeda maritima.</title>
        <authorList>
            <person name="Duangmal K."/>
            <person name="Chantavorakit T."/>
        </authorList>
    </citation>
    <scope>NUCLEOTIDE SEQUENCE [LARGE SCALE GENOMIC DNA]</scope>
    <source>
        <strain evidence="1 2">8-3EHSu</strain>
    </source>
</reference>
<dbReference type="OrthoDB" id="3431481at2"/>
<proteinExistence type="predicted"/>
<keyword evidence="2" id="KW-1185">Reference proteome</keyword>
<dbReference type="PANTHER" id="PTHR40053">
    <property type="entry name" value="SPORULATION-CONTROL PROTEIN SPO0M"/>
    <property type="match status" value="1"/>
</dbReference>
<organism evidence="1 2">
    <name type="scientific">Amycolatopsis suaedae</name>
    <dbReference type="NCBI Taxonomy" id="2510978"/>
    <lineage>
        <taxon>Bacteria</taxon>
        <taxon>Bacillati</taxon>
        <taxon>Actinomycetota</taxon>
        <taxon>Actinomycetes</taxon>
        <taxon>Pseudonocardiales</taxon>
        <taxon>Pseudonocardiaceae</taxon>
        <taxon>Amycolatopsis</taxon>
    </lineage>
</organism>
<sequence length="258" mass="28028">MFKKLLAAVGVGGAEVETELLTAGVQPGGVVRGVIRLRGGKVPQEIPGVLVEFVTRVEHEGKDSEVDLMRGFGRTRVAGAVNLPPEQVVEFPFELVAPLETPITFYDNRHLRGTQVSVRTILEISGAIDATDTDPIGVGALPAQHTILAAIEGLGFRLHSADVEAGRLRGVRTQTLPFYQEIEFHGSRRYPRLKQLEVTFVADQHGMDVILEGDKKAGLISSGRDLVNLLRVDYAQVDQVNWAAELDGRLSSMGSGWL</sequence>
<dbReference type="AlphaFoldDB" id="A0A4Q7J4M5"/>
<accession>A0A4Q7J4M5</accession>
<evidence type="ECO:0000313" key="1">
    <source>
        <dbReference type="EMBL" id="RZQ61967.1"/>
    </source>
</evidence>
<dbReference type="Pfam" id="PF07070">
    <property type="entry name" value="Spo0M"/>
    <property type="match status" value="1"/>
</dbReference>
<dbReference type="InterPro" id="IPR009776">
    <property type="entry name" value="Spore_0_M"/>
</dbReference>
<dbReference type="Proteomes" id="UP000292003">
    <property type="component" value="Unassembled WGS sequence"/>
</dbReference>
<gene>
    <name evidence="1" type="ORF">EWH70_20370</name>
</gene>
<protein>
    <submittedName>
        <fullName evidence="1">Sporulation protein</fullName>
    </submittedName>
</protein>
<comment type="caution">
    <text evidence="1">The sequence shown here is derived from an EMBL/GenBank/DDBJ whole genome shotgun (WGS) entry which is preliminary data.</text>
</comment>
<dbReference type="EMBL" id="SFCC01000010">
    <property type="protein sequence ID" value="RZQ61967.1"/>
    <property type="molecule type" value="Genomic_DNA"/>
</dbReference>